<dbReference type="PANTHER" id="PTHR22767:SF3">
    <property type="entry name" value="N-ALPHA-ACETYLTRANSFERASE 25, NATB AUXILIARY SUBUNIT"/>
    <property type="match status" value="1"/>
</dbReference>
<dbReference type="EMBL" id="KV454214">
    <property type="protein sequence ID" value="ODQ57092.1"/>
    <property type="molecule type" value="Genomic_DNA"/>
</dbReference>
<dbReference type="SUPFAM" id="SSF48452">
    <property type="entry name" value="TPR-like"/>
    <property type="match status" value="1"/>
</dbReference>
<dbReference type="GO" id="GO:0031416">
    <property type="term" value="C:NatB complex"/>
    <property type="evidence" value="ECO:0007669"/>
    <property type="project" value="TreeGrafter"/>
</dbReference>
<organism evidence="2 3">
    <name type="scientific">Wickerhamomyces anomalus (strain ATCC 58044 / CBS 1984 / NCYC 433 / NRRL Y-366-8)</name>
    <name type="common">Yeast</name>
    <name type="synonym">Hansenula anomala</name>
    <dbReference type="NCBI Taxonomy" id="683960"/>
    <lineage>
        <taxon>Eukaryota</taxon>
        <taxon>Fungi</taxon>
        <taxon>Dikarya</taxon>
        <taxon>Ascomycota</taxon>
        <taxon>Saccharomycotina</taxon>
        <taxon>Saccharomycetes</taxon>
        <taxon>Phaffomycetales</taxon>
        <taxon>Wickerhamomycetaceae</taxon>
        <taxon>Wickerhamomyces</taxon>
    </lineage>
</organism>
<accession>A0A1E3NWN1</accession>
<evidence type="ECO:0000256" key="1">
    <source>
        <dbReference type="ARBA" id="ARBA00006298"/>
    </source>
</evidence>
<dbReference type="InterPro" id="IPR019183">
    <property type="entry name" value="NAA25_NatB_aux_su"/>
</dbReference>
<keyword evidence="3" id="KW-1185">Reference proteome</keyword>
<dbReference type="STRING" id="683960.A0A1E3NWN1"/>
<dbReference type="OrthoDB" id="1874341at2759"/>
<reference evidence="2 3" key="1">
    <citation type="journal article" date="2016" name="Proc. Natl. Acad. Sci. U.S.A.">
        <title>Comparative genomics of biotechnologically important yeasts.</title>
        <authorList>
            <person name="Riley R."/>
            <person name="Haridas S."/>
            <person name="Wolfe K.H."/>
            <person name="Lopes M.R."/>
            <person name="Hittinger C.T."/>
            <person name="Goeker M."/>
            <person name="Salamov A.A."/>
            <person name="Wisecaver J.H."/>
            <person name="Long T.M."/>
            <person name="Calvey C.H."/>
            <person name="Aerts A.L."/>
            <person name="Barry K.W."/>
            <person name="Choi C."/>
            <person name="Clum A."/>
            <person name="Coughlan A.Y."/>
            <person name="Deshpande S."/>
            <person name="Douglass A.P."/>
            <person name="Hanson S.J."/>
            <person name="Klenk H.-P."/>
            <person name="LaButti K.M."/>
            <person name="Lapidus A."/>
            <person name="Lindquist E.A."/>
            <person name="Lipzen A.M."/>
            <person name="Meier-Kolthoff J.P."/>
            <person name="Ohm R.A."/>
            <person name="Otillar R.P."/>
            <person name="Pangilinan J.L."/>
            <person name="Peng Y."/>
            <person name="Rokas A."/>
            <person name="Rosa C.A."/>
            <person name="Scheuner C."/>
            <person name="Sibirny A.A."/>
            <person name="Slot J.C."/>
            <person name="Stielow J.B."/>
            <person name="Sun H."/>
            <person name="Kurtzman C.P."/>
            <person name="Blackwell M."/>
            <person name="Grigoriev I.V."/>
            <person name="Jeffries T.W."/>
        </authorList>
    </citation>
    <scope>NUCLEOTIDE SEQUENCE [LARGE SCALE GENOMIC DNA]</scope>
    <source>
        <strain evidence="3">ATCC 58044 / CBS 1984 / NCYC 433 / NRRL Y-366-8</strain>
    </source>
</reference>
<gene>
    <name evidence="2" type="ORF">WICANDRAFT_35849</name>
</gene>
<comment type="similarity">
    <text evidence="1">Belongs to the MDM20/NAA25 family.</text>
</comment>
<dbReference type="PANTHER" id="PTHR22767">
    <property type="entry name" value="N-TERMINAL ACETYLTRANSFERASE-RELATED"/>
    <property type="match status" value="1"/>
</dbReference>
<proteinExistence type="inferred from homology"/>
<evidence type="ECO:0000313" key="2">
    <source>
        <dbReference type="EMBL" id="ODQ57092.1"/>
    </source>
</evidence>
<dbReference type="InterPro" id="IPR011990">
    <property type="entry name" value="TPR-like_helical_dom_sf"/>
</dbReference>
<dbReference type="AlphaFoldDB" id="A0A1E3NWN1"/>
<dbReference type="RefSeq" id="XP_019036299.1">
    <property type="nucleotide sequence ID" value="XM_019182363.1"/>
</dbReference>
<dbReference type="Proteomes" id="UP000094112">
    <property type="component" value="Unassembled WGS sequence"/>
</dbReference>
<dbReference type="Gene3D" id="1.25.40.1040">
    <property type="match status" value="1"/>
</dbReference>
<sequence>MSSKEDEILRAVENGTFKYAQQLCSKLLKKNPNVAYYKVLNSYILLHSGKEKEAVDSALSIMEDVPSDIKSLELLNEIFNEVGLTSEAVLVYENAAKKHKTFDILRTWFHFGCEHANVRIIQKAAMAMKNSSRLFKLWAAFASYMVANLKDASPVEKSLFPKLGLKTIEQCEPLKNEQEVFILVKLLEQNKSLDKIPEAVLKFSKQNKLDLELQIILLKTFDQLEDWEKLYKWSHTVLIDYKLDDFNTWKYLIKSSIKLNKDINDIIESYNSRNSKLAKIELQSELGYDVHEAVFEYMKSLGHKACAFPDIKNYAEKIDQVKFLEWLNGHKKSIDDDRGLIWNVNVVKFKALFNRDLFKSEEFINENIQLWNKSKHLLSKKSKTDYFNGDEFILFIVQSLLSIDFSVANIVLSIIILENTVIKDDHEFHLRLWLIQLYSIINCHTQAKHHYDALKIKNVQHDILDHYIISRLSTQFPNADELKKSFSIYRANENETVYYVKIGFNNGAFNKLESMIEFQQRLNDSILKKHEVIQGIKIGRILNDKDIYNKYRKVRINEKVSDNRDFNILWNVGIDEELEFKDQLLENIPGKSYIKLNEVQERLVNGQDVPLADPLSFKGVTDAEKWSFEVLQNLSIFINTKDADLLSKVKELYAQVPKPPKTLSWKVNNSLVSIIDTAKSAQVLLSSTQKVNKKDHSELKELNLSLLQKIRDDTILDKKVQITDAINNLKSELSDNEYLKKLNINNASKDKILEIIGYSNNEAFKLLRIL</sequence>
<dbReference type="GeneID" id="30199609"/>
<name>A0A1E3NWN1_WICAA</name>
<evidence type="ECO:0000313" key="3">
    <source>
        <dbReference type="Proteomes" id="UP000094112"/>
    </source>
</evidence>
<protein>
    <submittedName>
        <fullName evidence="2">Uncharacterized protein</fullName>
    </submittedName>
</protein>
<dbReference type="Pfam" id="PF09797">
    <property type="entry name" value="NatB_MDM20"/>
    <property type="match status" value="1"/>
</dbReference>